<dbReference type="RefSeq" id="WP_242753190.1">
    <property type="nucleotide sequence ID" value="NZ_CP093846.1"/>
</dbReference>
<keyword evidence="6" id="KW-1185">Reference proteome</keyword>
<keyword evidence="2" id="KW-0411">Iron-sulfur</keyword>
<protein>
    <recommendedName>
        <fullName evidence="4">CofH/MqnC-like C-terminal domain-containing protein</fullName>
    </recommendedName>
</protein>
<name>A0ABY3XVQ1_9ACTN</name>
<dbReference type="EMBL" id="CP093846">
    <property type="protein sequence ID" value="UNS98318.1"/>
    <property type="molecule type" value="Genomic_DNA"/>
</dbReference>
<keyword evidence="2" id="KW-0479">Metal-binding</keyword>
<feature type="domain" description="CofH/MqnC-like C-terminal" evidence="4">
    <location>
        <begin position="252"/>
        <end position="334"/>
    </location>
</feature>
<reference evidence="5 6" key="1">
    <citation type="journal article" date="2023" name="Microbiol. Spectr.">
        <title>Synergy between Genome Mining, Metabolomics, and Bioinformatics Uncovers Antibacterial Chlorinated Carbazole Alkaloids and Their Biosynthetic Gene Cluster from Streptomyces tubbatahanensis sp. nov., a Novel Actinomycete Isolated from Sulu Sea, Philippines.</title>
        <authorList>
            <person name="Tenebro C.P."/>
            <person name="Trono D.J.V.L."/>
            <person name="Balida L.A.P."/>
            <person name="Bayog L.K.A."/>
            <person name="Bruna J.R."/>
            <person name="Sabido E.M."/>
            <person name="Caspe D.P.C."/>
            <person name="de Los Santos E.L.C."/>
            <person name="Saludes J.P."/>
            <person name="Dalisay D.S."/>
        </authorList>
    </citation>
    <scope>NUCLEOTIDE SEQUENCE [LARGE SCALE GENOMIC DNA]</scope>
    <source>
        <strain evidence="5 6">DSD3025</strain>
    </source>
</reference>
<accession>A0ABY3XVQ1</accession>
<dbReference type="InterPro" id="IPR045567">
    <property type="entry name" value="CofH/MnqC-like_C"/>
</dbReference>
<evidence type="ECO:0000256" key="2">
    <source>
        <dbReference type="ARBA" id="ARBA00022485"/>
    </source>
</evidence>
<evidence type="ECO:0000259" key="4">
    <source>
        <dbReference type="Pfam" id="PF19288"/>
    </source>
</evidence>
<keyword evidence="2" id="KW-0408">Iron</keyword>
<organism evidence="5 6">
    <name type="scientific">Streptomyces tubbatahanensis</name>
    <dbReference type="NCBI Taxonomy" id="2923272"/>
    <lineage>
        <taxon>Bacteria</taxon>
        <taxon>Bacillati</taxon>
        <taxon>Actinomycetota</taxon>
        <taxon>Actinomycetes</taxon>
        <taxon>Kitasatosporales</taxon>
        <taxon>Streptomycetaceae</taxon>
        <taxon>Streptomyces</taxon>
    </lineage>
</organism>
<keyword evidence="2" id="KW-0004">4Fe-4S</keyword>
<feature type="region of interest" description="Disordered" evidence="3">
    <location>
        <begin position="336"/>
        <end position="357"/>
    </location>
</feature>
<dbReference type="PANTHER" id="PTHR43076">
    <property type="entry name" value="FO SYNTHASE (COFH)"/>
    <property type="match status" value="1"/>
</dbReference>
<dbReference type="SUPFAM" id="SSF102114">
    <property type="entry name" value="Radical SAM enzymes"/>
    <property type="match status" value="1"/>
</dbReference>
<evidence type="ECO:0000313" key="6">
    <source>
        <dbReference type="Proteomes" id="UP001202244"/>
    </source>
</evidence>
<dbReference type="PANTHER" id="PTHR43076:SF7">
    <property type="entry name" value="AMINODEOXYFUTALOSINE SYNTHASE"/>
    <property type="match status" value="1"/>
</dbReference>
<evidence type="ECO:0000256" key="3">
    <source>
        <dbReference type="SAM" id="MobiDB-lite"/>
    </source>
</evidence>
<gene>
    <name evidence="5" type="ORF">MMF93_19065</name>
</gene>
<dbReference type="InterPro" id="IPR058240">
    <property type="entry name" value="rSAM_sf"/>
</dbReference>
<evidence type="ECO:0000256" key="1">
    <source>
        <dbReference type="ARBA" id="ARBA00001966"/>
    </source>
</evidence>
<evidence type="ECO:0000313" key="5">
    <source>
        <dbReference type="EMBL" id="UNS98318.1"/>
    </source>
</evidence>
<sequence length="357" mass="38449">MDAELRRRLADVERKVRSGERLGHEDGVALFASDDLAWLGGLAHEARALKNGDVAYFAEHRRLELPAEADAVNDTDAVNDMVEAATRLTADGATELHLGAAGDTSWEQWVRALRALRAALPEAVALRAFTAADVSRFAAASQVSESEVLDELLAAAPASLGEGFEGPGAEAADAEDAEGVAREAEGAGWQEWARVHRMAHHKGLTTVCTLRFGYGEDIAERVGHLLRLRELQDETGGFRAVVPLRHEGPQGATGAEVLATFAVCRLLLDNVAHVTARWAVHGAQTSQLALQHGADEMAGPLAAEASRDADVLTRDDLVELIRDTGFRPVERDAHHGVLRSFDGPDPDRREAPQPMRV</sequence>
<dbReference type="Proteomes" id="UP001202244">
    <property type="component" value="Chromosome"/>
</dbReference>
<dbReference type="InterPro" id="IPR013785">
    <property type="entry name" value="Aldolase_TIM"/>
</dbReference>
<proteinExistence type="predicted"/>
<dbReference type="InterPro" id="IPR034405">
    <property type="entry name" value="F420"/>
</dbReference>
<dbReference type="Gene3D" id="3.20.20.70">
    <property type="entry name" value="Aldolase class I"/>
    <property type="match status" value="1"/>
</dbReference>
<dbReference type="Pfam" id="PF19288">
    <property type="entry name" value="CofH_C"/>
    <property type="match status" value="1"/>
</dbReference>
<comment type="cofactor">
    <cofactor evidence="1">
        <name>[4Fe-4S] cluster</name>
        <dbReference type="ChEBI" id="CHEBI:49883"/>
    </cofactor>
</comment>